<dbReference type="Pfam" id="PF12697">
    <property type="entry name" value="Abhydrolase_6"/>
    <property type="match status" value="1"/>
</dbReference>
<dbReference type="PANTHER" id="PTHR43194">
    <property type="entry name" value="HYDROLASE ALPHA/BETA FOLD FAMILY"/>
    <property type="match status" value="1"/>
</dbReference>
<evidence type="ECO:0000313" key="5">
    <source>
        <dbReference type="Proteomes" id="UP000515297"/>
    </source>
</evidence>
<dbReference type="GO" id="GO:0016787">
    <property type="term" value="F:hydrolase activity"/>
    <property type="evidence" value="ECO:0007669"/>
    <property type="project" value="UniProtKB-KW"/>
</dbReference>
<accession>A0A7G6VSR1</accession>
<keyword evidence="2" id="KW-1133">Transmembrane helix</keyword>
<feature type="region of interest" description="Disordered" evidence="1">
    <location>
        <begin position="67"/>
        <end position="90"/>
    </location>
</feature>
<evidence type="ECO:0000256" key="2">
    <source>
        <dbReference type="SAM" id="Phobius"/>
    </source>
</evidence>
<dbReference type="InterPro" id="IPR050228">
    <property type="entry name" value="Carboxylesterase_BioH"/>
</dbReference>
<evidence type="ECO:0000313" key="4">
    <source>
        <dbReference type="EMBL" id="QNE04776.1"/>
    </source>
</evidence>
<dbReference type="Gene3D" id="3.40.50.1820">
    <property type="entry name" value="alpha/beta hydrolase"/>
    <property type="match status" value="1"/>
</dbReference>
<name>A0A7G6VSR1_9SPHN</name>
<keyword evidence="2" id="KW-0812">Transmembrane</keyword>
<evidence type="ECO:0000259" key="3">
    <source>
        <dbReference type="Pfam" id="PF12697"/>
    </source>
</evidence>
<proteinExistence type="predicted"/>
<dbReference type="InterPro" id="IPR029058">
    <property type="entry name" value="AB_hydrolase_fold"/>
</dbReference>
<dbReference type="RefSeq" id="WP_185884021.1">
    <property type="nucleotide sequence ID" value="NZ_CP060052.1"/>
</dbReference>
<protein>
    <submittedName>
        <fullName evidence="4">Alpha/beta hydrolase</fullName>
    </submittedName>
</protein>
<dbReference type="PANTHER" id="PTHR43194:SF2">
    <property type="entry name" value="PEROXISOMAL MEMBRANE PROTEIN LPX1"/>
    <property type="match status" value="1"/>
</dbReference>
<feature type="domain" description="AB hydrolase-1" evidence="3">
    <location>
        <begin position="34"/>
        <end position="292"/>
    </location>
</feature>
<reference evidence="4 5" key="1">
    <citation type="submission" date="2020-08" db="EMBL/GenBank/DDBJ databases">
        <authorList>
            <person name="Liu G."/>
            <person name="Sun C."/>
        </authorList>
    </citation>
    <scope>NUCLEOTIDE SEQUENCE [LARGE SCALE GENOMIC DNA]</scope>
    <source>
        <strain evidence="4 5">OT19</strain>
    </source>
</reference>
<gene>
    <name evidence="4" type="ORF">H4O24_12655</name>
</gene>
<dbReference type="PRINTS" id="PR00111">
    <property type="entry name" value="ABHYDROLASE"/>
</dbReference>
<dbReference type="Proteomes" id="UP000515297">
    <property type="component" value="Chromosome"/>
</dbReference>
<evidence type="ECO:0000256" key="1">
    <source>
        <dbReference type="SAM" id="MobiDB-lite"/>
    </source>
</evidence>
<organism evidence="4 5">
    <name type="scientific">Croceicoccus marinus</name>
    <dbReference type="NCBI Taxonomy" id="450378"/>
    <lineage>
        <taxon>Bacteria</taxon>
        <taxon>Pseudomonadati</taxon>
        <taxon>Pseudomonadota</taxon>
        <taxon>Alphaproteobacteria</taxon>
        <taxon>Sphingomonadales</taxon>
        <taxon>Erythrobacteraceae</taxon>
        <taxon>Croceicoccus</taxon>
    </lineage>
</organism>
<dbReference type="EMBL" id="CP060052">
    <property type="protein sequence ID" value="QNE04776.1"/>
    <property type="molecule type" value="Genomic_DNA"/>
</dbReference>
<dbReference type="InterPro" id="IPR000073">
    <property type="entry name" value="AB_hydrolase_1"/>
</dbReference>
<keyword evidence="4" id="KW-0378">Hydrolase</keyword>
<dbReference type="AlphaFoldDB" id="A0A7G6VSR1"/>
<feature type="transmembrane region" description="Helical" evidence="2">
    <location>
        <begin position="107"/>
        <end position="129"/>
    </location>
</feature>
<keyword evidence="2" id="KW-0472">Membrane</keyword>
<feature type="compositionally biased region" description="Basic and acidic residues" evidence="1">
    <location>
        <begin position="76"/>
        <end position="87"/>
    </location>
</feature>
<sequence>MPGYRSHRFRSADGRLDLFARDYPGDTPDAPALLLMHALTRNSADFEPLVDWLRPWSASGAATGPGGRFRLVVPDTRGRGRSDHDPDPANYNPAVYAQDMFALMDDLGLASAGLVGTSMGGLVAMAMAATARQGGFRGRLGPVIMNDVGAHLEPGALDRIGSYVGRSGPFADWEEAAAACRAVNAPVFPDFAPADWMDFARRTCRETGEGVAYDYDPAIAVPFETESADVDLWPLWQAMDGLPVLVVRGANSDLISAATVAEMGRRHDGPFASVEVPDRGHTPLLDEPAARTAIQDFLSEHYPQ</sequence>
<dbReference type="SUPFAM" id="SSF53474">
    <property type="entry name" value="alpha/beta-Hydrolases"/>
    <property type="match status" value="1"/>
</dbReference>